<organism evidence="1 2">
    <name type="scientific">Clostridium amylolyticum</name>
    <dbReference type="NCBI Taxonomy" id="1121298"/>
    <lineage>
        <taxon>Bacteria</taxon>
        <taxon>Bacillati</taxon>
        <taxon>Bacillota</taxon>
        <taxon>Clostridia</taxon>
        <taxon>Eubacteriales</taxon>
        <taxon>Clostridiaceae</taxon>
        <taxon>Clostridium</taxon>
    </lineage>
</organism>
<dbReference type="EMBL" id="FQZO01000001">
    <property type="protein sequence ID" value="SHI59815.1"/>
    <property type="molecule type" value="Genomic_DNA"/>
</dbReference>
<keyword evidence="2" id="KW-1185">Reference proteome</keyword>
<evidence type="ECO:0000313" key="1">
    <source>
        <dbReference type="EMBL" id="SHI59815.1"/>
    </source>
</evidence>
<keyword evidence="1" id="KW-0969">Cilium</keyword>
<dbReference type="RefSeq" id="WP_073004395.1">
    <property type="nucleotide sequence ID" value="NZ_FQZO01000001.1"/>
</dbReference>
<dbReference type="Proteomes" id="UP000184080">
    <property type="component" value="Unassembled WGS sequence"/>
</dbReference>
<evidence type="ECO:0000313" key="2">
    <source>
        <dbReference type="Proteomes" id="UP000184080"/>
    </source>
</evidence>
<dbReference type="STRING" id="1121298.SAMN05444401_1107"/>
<gene>
    <name evidence="1" type="ORF">SAMN05444401_1107</name>
</gene>
<dbReference type="InterPro" id="IPR009384">
    <property type="entry name" value="SwrD-like"/>
</dbReference>
<protein>
    <submittedName>
        <fullName evidence="1">Flagellar protein FlbD</fullName>
    </submittedName>
</protein>
<sequence length="63" mass="7368">MIKLRALNNKDFILNSDQIEKMEQVPETLITLINGKKYMVLESPEEVIKEIIIYKKKIYGADL</sequence>
<dbReference type="OrthoDB" id="9799862at2"/>
<keyword evidence="1" id="KW-0966">Cell projection</keyword>
<dbReference type="AlphaFoldDB" id="A0A1M6CFK9"/>
<proteinExistence type="predicted"/>
<reference evidence="1 2" key="1">
    <citation type="submission" date="2016-11" db="EMBL/GenBank/DDBJ databases">
        <authorList>
            <person name="Jaros S."/>
            <person name="Januszkiewicz K."/>
            <person name="Wedrychowicz H."/>
        </authorList>
    </citation>
    <scope>NUCLEOTIDE SEQUENCE [LARGE SCALE GENOMIC DNA]</scope>
    <source>
        <strain evidence="1 2">DSM 21864</strain>
    </source>
</reference>
<name>A0A1M6CFK9_9CLOT</name>
<dbReference type="PANTHER" id="PTHR39185">
    <property type="entry name" value="SWARMING MOTILITY PROTEIN SWRD"/>
    <property type="match status" value="1"/>
</dbReference>
<dbReference type="Pfam" id="PF06289">
    <property type="entry name" value="FlbD"/>
    <property type="match status" value="1"/>
</dbReference>
<accession>A0A1M6CFK9</accession>
<dbReference type="PANTHER" id="PTHR39185:SF1">
    <property type="entry name" value="SWARMING MOTILITY PROTEIN SWRD"/>
    <property type="match status" value="1"/>
</dbReference>
<keyword evidence="1" id="KW-0282">Flagellum</keyword>